<dbReference type="Proteomes" id="UP000282674">
    <property type="component" value="Unassembled WGS sequence"/>
</dbReference>
<reference evidence="3 4" key="1">
    <citation type="submission" date="2018-10" db="EMBL/GenBank/DDBJ databases">
        <title>Isolation from soil.</title>
        <authorList>
            <person name="Hu J."/>
        </authorList>
    </citation>
    <scope>NUCLEOTIDE SEQUENCE [LARGE SCALE GENOMIC DNA]</scope>
    <source>
        <strain evidence="3 4">NEAU-Ht49</strain>
    </source>
</reference>
<dbReference type="OrthoDB" id="3204284at2"/>
<dbReference type="InterPro" id="IPR050114">
    <property type="entry name" value="UPF0173_UPF0282_UlaG_hydrolase"/>
</dbReference>
<dbReference type="RefSeq" id="WP_122196053.1">
    <property type="nucleotide sequence ID" value="NZ_JBHSKC010000010.1"/>
</dbReference>
<evidence type="ECO:0000313" key="3">
    <source>
        <dbReference type="EMBL" id="RMI42232.1"/>
    </source>
</evidence>
<keyword evidence="4" id="KW-1185">Reference proteome</keyword>
<sequence>MTITITALGGPTSLIELGGLRLVTDPAFDEPRDYILGGGRKVTKTGPTALTPDEVVPVDAVLLSHEQHPDNLDESGRAFLSRVPLVLTNASSAERVDGATALGLWEEYEIARPDGGGTLTVTRVPALHGPEGAEAVAGEVAGFVLTGEGLPTVYVSGDNASLDVVREVKERFPVIDVALLFAGAARTILLDGALLTLDSAGAAEATRILDARHAVPLHFEGWAHFTEGGDLLAKAFAEADLTDRLTLLTPGGSATL</sequence>
<dbReference type="PANTHER" id="PTHR43546">
    <property type="entry name" value="UPF0173 METAL-DEPENDENT HYDROLASE MJ1163-RELATED"/>
    <property type="match status" value="1"/>
</dbReference>
<dbReference type="Gene3D" id="3.60.15.10">
    <property type="entry name" value="Ribonuclease Z/Hydroxyacylglutathione hydrolase-like"/>
    <property type="match status" value="1"/>
</dbReference>
<dbReference type="GO" id="GO:0016787">
    <property type="term" value="F:hydrolase activity"/>
    <property type="evidence" value="ECO:0007669"/>
    <property type="project" value="UniProtKB-KW"/>
</dbReference>
<proteinExistence type="predicted"/>
<dbReference type="InterPro" id="IPR001279">
    <property type="entry name" value="Metallo-B-lactamas"/>
</dbReference>
<protein>
    <submittedName>
        <fullName evidence="3">MBL fold metallo-hydrolase</fullName>
    </submittedName>
</protein>
<dbReference type="SUPFAM" id="SSF56281">
    <property type="entry name" value="Metallo-hydrolase/oxidoreductase"/>
    <property type="match status" value="1"/>
</dbReference>
<gene>
    <name evidence="3" type="ORF">EBO15_20540</name>
</gene>
<name>A0A3M2LYE2_9ACTN</name>
<organism evidence="3 4">
    <name type="scientific">Actinomadura harenae</name>
    <dbReference type="NCBI Taxonomy" id="2483351"/>
    <lineage>
        <taxon>Bacteria</taxon>
        <taxon>Bacillati</taxon>
        <taxon>Actinomycetota</taxon>
        <taxon>Actinomycetes</taxon>
        <taxon>Streptosporangiales</taxon>
        <taxon>Thermomonosporaceae</taxon>
        <taxon>Actinomadura</taxon>
    </lineage>
</organism>
<accession>A0A3M2LYE2</accession>
<feature type="domain" description="Metallo-beta-lactamase" evidence="2">
    <location>
        <begin position="21"/>
        <end position="219"/>
    </location>
</feature>
<evidence type="ECO:0000256" key="1">
    <source>
        <dbReference type="ARBA" id="ARBA00022801"/>
    </source>
</evidence>
<keyword evidence="1 3" id="KW-0378">Hydrolase</keyword>
<dbReference type="Pfam" id="PF12706">
    <property type="entry name" value="Lactamase_B_2"/>
    <property type="match status" value="1"/>
</dbReference>
<dbReference type="InterPro" id="IPR036866">
    <property type="entry name" value="RibonucZ/Hydroxyglut_hydro"/>
</dbReference>
<comment type="caution">
    <text evidence="3">The sequence shown here is derived from an EMBL/GenBank/DDBJ whole genome shotgun (WGS) entry which is preliminary data.</text>
</comment>
<dbReference type="PANTHER" id="PTHR43546:SF9">
    <property type="entry name" value="L-ASCORBATE-6-PHOSPHATE LACTONASE ULAG-RELATED"/>
    <property type="match status" value="1"/>
</dbReference>
<dbReference type="AlphaFoldDB" id="A0A3M2LYE2"/>
<evidence type="ECO:0000313" key="4">
    <source>
        <dbReference type="Proteomes" id="UP000282674"/>
    </source>
</evidence>
<dbReference type="EMBL" id="RFFG01000035">
    <property type="protein sequence ID" value="RMI42232.1"/>
    <property type="molecule type" value="Genomic_DNA"/>
</dbReference>
<evidence type="ECO:0000259" key="2">
    <source>
        <dbReference type="Pfam" id="PF12706"/>
    </source>
</evidence>